<reference evidence="20 21" key="1">
    <citation type="journal article" date="2015" name="Stand. Genomic Sci.">
        <title>Genomic Encyclopedia of Bacterial and Archaeal Type Strains, Phase III: the genomes of soil and plant-associated and newly described type strains.</title>
        <authorList>
            <person name="Whitman W.B."/>
            <person name="Woyke T."/>
            <person name="Klenk H.P."/>
            <person name="Zhou Y."/>
            <person name="Lilburn T.G."/>
            <person name="Beck B.J."/>
            <person name="De Vos P."/>
            <person name="Vandamme P."/>
            <person name="Eisen J.A."/>
            <person name="Garrity G."/>
            <person name="Hugenholtz P."/>
            <person name="Kyrpides N.C."/>
        </authorList>
    </citation>
    <scope>NUCLEOTIDE SEQUENCE [LARGE SCALE GENOMIC DNA]</scope>
    <source>
        <strain evidence="20 21">A3</strain>
    </source>
</reference>
<dbReference type="Proteomes" id="UP000294862">
    <property type="component" value="Unassembled WGS sequence"/>
</dbReference>
<evidence type="ECO:0000256" key="9">
    <source>
        <dbReference type="ARBA" id="ARBA00022692"/>
    </source>
</evidence>
<dbReference type="EC" id="7.2.2.14" evidence="4"/>
<feature type="transmembrane region" description="Helical" evidence="18">
    <location>
        <begin position="65"/>
        <end position="84"/>
    </location>
</feature>
<dbReference type="PROSITE" id="PS00154">
    <property type="entry name" value="ATPASE_E1_E2"/>
    <property type="match status" value="1"/>
</dbReference>
<evidence type="ECO:0000256" key="5">
    <source>
        <dbReference type="ARBA" id="ARBA00013555"/>
    </source>
</evidence>
<dbReference type="Gene3D" id="2.70.150.10">
    <property type="entry name" value="Calcium-transporting ATPase, cytoplasmic transduction domain A"/>
    <property type="match status" value="1"/>
</dbReference>
<dbReference type="SUPFAM" id="SSF81653">
    <property type="entry name" value="Calcium ATPase, transduction domain A"/>
    <property type="match status" value="1"/>
</dbReference>
<keyword evidence="11" id="KW-0067">ATP-binding</keyword>
<keyword evidence="14 18" id="KW-1133">Transmembrane helix</keyword>
<feature type="transmembrane region" description="Helical" evidence="18">
    <location>
        <begin position="791"/>
        <end position="811"/>
    </location>
</feature>
<dbReference type="PRINTS" id="PR01836">
    <property type="entry name" value="MGATPASE"/>
</dbReference>
<dbReference type="GO" id="GO:0015444">
    <property type="term" value="F:P-type magnesium transporter activity"/>
    <property type="evidence" value="ECO:0007669"/>
    <property type="project" value="UniProtKB-EC"/>
</dbReference>
<dbReference type="Pfam" id="PF00690">
    <property type="entry name" value="Cation_ATPase_N"/>
    <property type="match status" value="1"/>
</dbReference>
<dbReference type="InterPro" id="IPR023214">
    <property type="entry name" value="HAD_sf"/>
</dbReference>
<evidence type="ECO:0000256" key="6">
    <source>
        <dbReference type="ARBA" id="ARBA00022475"/>
    </source>
</evidence>
<evidence type="ECO:0000256" key="13">
    <source>
        <dbReference type="ARBA" id="ARBA00022967"/>
    </source>
</evidence>
<dbReference type="InterPro" id="IPR006068">
    <property type="entry name" value="ATPase_P-typ_cation-transptr_C"/>
</dbReference>
<feature type="transmembrane region" description="Helical" evidence="18">
    <location>
        <begin position="37"/>
        <end position="59"/>
    </location>
</feature>
<dbReference type="AlphaFoldDB" id="A0A4V2S2F7"/>
<dbReference type="Gene3D" id="3.40.50.1000">
    <property type="entry name" value="HAD superfamily/HAD-like"/>
    <property type="match status" value="1"/>
</dbReference>
<keyword evidence="10" id="KW-0547">Nucleotide-binding</keyword>
<dbReference type="InterPro" id="IPR059000">
    <property type="entry name" value="ATPase_P-type_domA"/>
</dbReference>
<keyword evidence="21" id="KW-1185">Reference proteome</keyword>
<evidence type="ECO:0000256" key="18">
    <source>
        <dbReference type="SAM" id="Phobius"/>
    </source>
</evidence>
<evidence type="ECO:0000256" key="7">
    <source>
        <dbReference type="ARBA" id="ARBA00022519"/>
    </source>
</evidence>
<dbReference type="SUPFAM" id="SSF56784">
    <property type="entry name" value="HAD-like"/>
    <property type="match status" value="1"/>
</dbReference>
<keyword evidence="13" id="KW-1278">Translocase</keyword>
<dbReference type="Gene3D" id="1.20.1110.10">
    <property type="entry name" value="Calcium-transporting ATPase, transmembrane domain"/>
    <property type="match status" value="1"/>
</dbReference>
<dbReference type="Gene3D" id="3.40.1110.10">
    <property type="entry name" value="Calcium-transporting ATPase, cytoplasmic domain N"/>
    <property type="match status" value="1"/>
</dbReference>
<keyword evidence="15 18" id="KW-0472">Membrane</keyword>
<dbReference type="Pfam" id="PF00689">
    <property type="entry name" value="Cation_ATPase_C"/>
    <property type="match status" value="1"/>
</dbReference>
<dbReference type="Pfam" id="PF00122">
    <property type="entry name" value="E1-E2_ATPase"/>
    <property type="match status" value="1"/>
</dbReference>
<protein>
    <recommendedName>
        <fullName evidence="5">Magnesium-transporting ATPase, P-type 1</fullName>
        <ecNumber evidence="4">7.2.2.14</ecNumber>
    </recommendedName>
    <alternativeName>
        <fullName evidence="16">Mg(2+) transport ATPase, P-type 1</fullName>
    </alternativeName>
</protein>
<dbReference type="EMBL" id="SLWQ01000005">
    <property type="protein sequence ID" value="TCO40230.1"/>
    <property type="molecule type" value="Genomic_DNA"/>
</dbReference>
<feature type="transmembrane region" description="Helical" evidence="18">
    <location>
        <begin position="725"/>
        <end position="746"/>
    </location>
</feature>
<feature type="transmembrane region" description="Helical" evidence="18">
    <location>
        <begin position="697"/>
        <end position="719"/>
    </location>
</feature>
<keyword evidence="12" id="KW-0460">Magnesium</keyword>
<evidence type="ECO:0000256" key="1">
    <source>
        <dbReference type="ARBA" id="ARBA00003954"/>
    </source>
</evidence>
<dbReference type="InterPro" id="IPR044492">
    <property type="entry name" value="P_typ_ATPase_HD_dom"/>
</dbReference>
<keyword evidence="9 18" id="KW-0812">Transmembrane</keyword>
<dbReference type="InterPro" id="IPR018303">
    <property type="entry name" value="ATPase_P-typ_P_site"/>
</dbReference>
<comment type="caution">
    <text evidence="20">The sequence shown here is derived from an EMBL/GenBank/DDBJ whole genome shotgun (WGS) entry which is preliminary data.</text>
</comment>
<sequence>MRGDTGGLSTDEVARRLEQYGFNEPVSKSQESLASSLLAQFANPLILTLLAAAVVSGFLRDLVGASLISFMVLLSVALNTVIGARSQRAAARLRDKVTPLATALRDGAWIDVPRRTLVPGDMIRLCAGDRIPADARLISGRLHVQQAALTGESIPAEKHAVGRTGPDAHGADAPHLLFLGTSVVAGTAEALVFATGRATAFGDVAEALTHRPPPTEFEQGLASFARMIMRTVLYLLLFVLIVTFVLGRPPLQSLLFALALAVGLTPEFMPVITTVTLARGAVRMAKQNVIVKHLAAIEDFGSMTVLLSDKTGTLTTGEMSVVASTDAYGRDADAAACLAAINSALETGIRSPLDAALLRDRRCDPTTYRKIDEVPFDFERRRSSVVTDLDGQRELIVKGAPESVLSRCSCISDGAHDYPLDEGAVTRSTQAYEAFGERGQRVLAIARRRVPVKDHYSAEDETDLVLVGFVAFADPLVDGVAESLRSLAADGISVKILTGDNASVARSVCGEAGINIADATGGDVLDDIPDAALGVLAERCNLFTRVSPSQKLRLVLALKERGHVVGFLGDGVNDAPSLHAADVGISVMNAVDVARDAADIVLGNRDLGLLHEGVLQGRRAFANVMKYLMMETSSNFGNMLSMAAAAAFLPFLPMLPTQILLNNLLYDLSQTMIPSDNVDAEQIRHPRRWNVTAIRRFMYVVGPVSSLYDFLTFFALLYWLHATEALFQTGWFVESLATQTLVLFVIRTQASPLRSRPSLPLAAAALGVVAVALLLPLSPLADDFGFVPLPAAFYAFLGGATTTYLAMVQLAKQLLGLLSDPMSVQAAPAPEGSK</sequence>
<dbReference type="NCBIfam" id="TIGR01494">
    <property type="entry name" value="ATPase_P-type"/>
    <property type="match status" value="2"/>
</dbReference>
<comment type="function">
    <text evidence="1">Mediates magnesium influx to the cytosol.</text>
</comment>
<dbReference type="Pfam" id="PF13246">
    <property type="entry name" value="Cation_ATPase"/>
    <property type="match status" value="1"/>
</dbReference>
<evidence type="ECO:0000256" key="8">
    <source>
        <dbReference type="ARBA" id="ARBA00022553"/>
    </source>
</evidence>
<dbReference type="InterPro" id="IPR023298">
    <property type="entry name" value="ATPase_P-typ_TM_dom_sf"/>
</dbReference>
<evidence type="ECO:0000256" key="15">
    <source>
        <dbReference type="ARBA" id="ARBA00023136"/>
    </source>
</evidence>
<dbReference type="SUPFAM" id="SSF81665">
    <property type="entry name" value="Calcium ATPase, transmembrane domain M"/>
    <property type="match status" value="1"/>
</dbReference>
<dbReference type="InterPro" id="IPR023299">
    <property type="entry name" value="ATPase_P-typ_cyto_dom_N"/>
</dbReference>
<dbReference type="InterPro" id="IPR004014">
    <property type="entry name" value="ATPase_P-typ_cation-transptr_N"/>
</dbReference>
<dbReference type="SFLD" id="SFLDS00003">
    <property type="entry name" value="Haloacid_Dehalogenase"/>
    <property type="match status" value="1"/>
</dbReference>
<dbReference type="GO" id="GO:0005886">
    <property type="term" value="C:plasma membrane"/>
    <property type="evidence" value="ECO:0007669"/>
    <property type="project" value="UniProtKB-SubCell"/>
</dbReference>
<evidence type="ECO:0000256" key="14">
    <source>
        <dbReference type="ARBA" id="ARBA00022989"/>
    </source>
</evidence>
<dbReference type="SFLD" id="SFLDF00027">
    <property type="entry name" value="p-type_atpase"/>
    <property type="match status" value="1"/>
</dbReference>
<evidence type="ECO:0000256" key="10">
    <source>
        <dbReference type="ARBA" id="ARBA00022741"/>
    </source>
</evidence>
<dbReference type="NCBIfam" id="TIGR01524">
    <property type="entry name" value="ATPase-IIIB_Mg"/>
    <property type="match status" value="1"/>
</dbReference>
<feature type="transmembrane region" description="Helical" evidence="18">
    <location>
        <begin position="231"/>
        <end position="248"/>
    </location>
</feature>
<evidence type="ECO:0000313" key="21">
    <source>
        <dbReference type="Proteomes" id="UP000294862"/>
    </source>
</evidence>
<evidence type="ECO:0000259" key="19">
    <source>
        <dbReference type="SMART" id="SM00831"/>
    </source>
</evidence>
<feature type="domain" description="Cation-transporting P-type ATPase N-terminal" evidence="19">
    <location>
        <begin position="4"/>
        <end position="61"/>
    </location>
</feature>
<keyword evidence="6" id="KW-1003">Cell membrane</keyword>
<organism evidence="20 21">
    <name type="scientific">Dokdonella fugitiva</name>
    <dbReference type="NCBI Taxonomy" id="328517"/>
    <lineage>
        <taxon>Bacteria</taxon>
        <taxon>Pseudomonadati</taxon>
        <taxon>Pseudomonadota</taxon>
        <taxon>Gammaproteobacteria</taxon>
        <taxon>Lysobacterales</taxon>
        <taxon>Rhodanobacteraceae</taxon>
        <taxon>Dokdonella</taxon>
    </lineage>
</organism>
<dbReference type="InterPro" id="IPR036412">
    <property type="entry name" value="HAD-like_sf"/>
</dbReference>
<comment type="similarity">
    <text evidence="3">Belongs to the cation transport ATPase (P-type) (TC 3.A.3) family. Type IIIB subfamily.</text>
</comment>
<evidence type="ECO:0000256" key="17">
    <source>
        <dbReference type="ARBA" id="ARBA00047295"/>
    </source>
</evidence>
<dbReference type="PANTHER" id="PTHR42861">
    <property type="entry name" value="CALCIUM-TRANSPORTING ATPASE"/>
    <property type="match status" value="1"/>
</dbReference>
<dbReference type="GO" id="GO:0016887">
    <property type="term" value="F:ATP hydrolysis activity"/>
    <property type="evidence" value="ECO:0007669"/>
    <property type="project" value="InterPro"/>
</dbReference>
<comment type="subcellular location">
    <subcellularLocation>
        <location evidence="2">Cell inner membrane</location>
        <topology evidence="2">Multi-pass membrane protein</topology>
    </subcellularLocation>
</comment>
<feature type="transmembrane region" description="Helical" evidence="18">
    <location>
        <begin position="758"/>
        <end position="779"/>
    </location>
</feature>
<keyword evidence="8" id="KW-0597">Phosphoprotein</keyword>
<proteinExistence type="inferred from homology"/>
<evidence type="ECO:0000256" key="3">
    <source>
        <dbReference type="ARBA" id="ARBA00008746"/>
    </source>
</evidence>
<evidence type="ECO:0000256" key="11">
    <source>
        <dbReference type="ARBA" id="ARBA00022840"/>
    </source>
</evidence>
<evidence type="ECO:0000256" key="4">
    <source>
        <dbReference type="ARBA" id="ARBA00012786"/>
    </source>
</evidence>
<evidence type="ECO:0000256" key="16">
    <source>
        <dbReference type="ARBA" id="ARBA00029806"/>
    </source>
</evidence>
<evidence type="ECO:0000313" key="20">
    <source>
        <dbReference type="EMBL" id="TCO40230.1"/>
    </source>
</evidence>
<keyword evidence="7" id="KW-0997">Cell inner membrane</keyword>
<dbReference type="InterPro" id="IPR008250">
    <property type="entry name" value="ATPase_P-typ_transduc_dom_A_sf"/>
</dbReference>
<accession>A0A4V2S2F7</accession>
<evidence type="ECO:0000256" key="2">
    <source>
        <dbReference type="ARBA" id="ARBA00004429"/>
    </source>
</evidence>
<dbReference type="SMART" id="SM00831">
    <property type="entry name" value="Cation_ATPase_N"/>
    <property type="match status" value="1"/>
</dbReference>
<dbReference type="InterPro" id="IPR006415">
    <property type="entry name" value="P-type_ATPase_IIIB"/>
</dbReference>
<dbReference type="SFLD" id="SFLDG00002">
    <property type="entry name" value="C1.7:_P-type_atpase_like"/>
    <property type="match status" value="1"/>
</dbReference>
<name>A0A4V2S2F7_9GAMM</name>
<dbReference type="InterPro" id="IPR001757">
    <property type="entry name" value="P_typ_ATPase"/>
</dbReference>
<comment type="catalytic activity">
    <reaction evidence="17">
        <text>Mg(2+)(out) + ATP + H2O = Mg(2+)(in) + ADP + phosphate + H(+)</text>
        <dbReference type="Rhea" id="RHEA:10260"/>
        <dbReference type="ChEBI" id="CHEBI:15377"/>
        <dbReference type="ChEBI" id="CHEBI:15378"/>
        <dbReference type="ChEBI" id="CHEBI:18420"/>
        <dbReference type="ChEBI" id="CHEBI:30616"/>
        <dbReference type="ChEBI" id="CHEBI:43474"/>
        <dbReference type="ChEBI" id="CHEBI:456216"/>
        <dbReference type="EC" id="7.2.2.14"/>
    </reaction>
</comment>
<evidence type="ECO:0000256" key="12">
    <source>
        <dbReference type="ARBA" id="ARBA00022842"/>
    </source>
</evidence>
<gene>
    <name evidence="20" type="ORF">EV148_10524</name>
</gene>
<dbReference type="GO" id="GO:0005524">
    <property type="term" value="F:ATP binding"/>
    <property type="evidence" value="ECO:0007669"/>
    <property type="project" value="UniProtKB-KW"/>
</dbReference>
<feature type="transmembrane region" description="Helical" evidence="18">
    <location>
        <begin position="254"/>
        <end position="278"/>
    </location>
</feature>